<dbReference type="EMBL" id="CAADGD010000058">
    <property type="protein sequence ID" value="VFK71275.1"/>
    <property type="molecule type" value="Genomic_DNA"/>
</dbReference>
<dbReference type="GO" id="GO:0050660">
    <property type="term" value="F:flavin adenine dinucleotide binding"/>
    <property type="evidence" value="ECO:0007669"/>
    <property type="project" value="InterPro"/>
</dbReference>
<protein>
    <submittedName>
        <fullName evidence="1">Molybdopterin dehydrogenase FAD binding domain-containing protein</fullName>
    </submittedName>
</protein>
<accession>A0A451AFY7</accession>
<evidence type="ECO:0000313" key="1">
    <source>
        <dbReference type="EMBL" id="VFK64874.1"/>
    </source>
</evidence>
<gene>
    <name evidence="1" type="ORF">BECKUNK1418G_GA0071005_105310</name>
    <name evidence="2" type="ORF">BECKUNK1418H_GA0071006_105813</name>
</gene>
<dbReference type="EMBL" id="CAADFZ010000053">
    <property type="protein sequence ID" value="VFK64874.1"/>
    <property type="molecule type" value="Genomic_DNA"/>
</dbReference>
<dbReference type="InterPro" id="IPR036318">
    <property type="entry name" value="FAD-bd_PCMH-like_sf"/>
</dbReference>
<reference evidence="1" key="1">
    <citation type="submission" date="2019-02" db="EMBL/GenBank/DDBJ databases">
        <authorList>
            <person name="Gruber-Vodicka R. H."/>
            <person name="Seah K. B. B."/>
        </authorList>
    </citation>
    <scope>NUCLEOTIDE SEQUENCE</scope>
    <source>
        <strain evidence="2">BECK_BY19</strain>
        <strain evidence="1">BECK_BY8</strain>
    </source>
</reference>
<dbReference type="AlphaFoldDB" id="A0A451AFY7"/>
<name>A0A451AFY7_9GAMM</name>
<dbReference type="SUPFAM" id="SSF56176">
    <property type="entry name" value="FAD-binding/transporter-associated domain-like"/>
    <property type="match status" value="1"/>
</dbReference>
<evidence type="ECO:0000313" key="2">
    <source>
        <dbReference type="EMBL" id="VFK71275.1"/>
    </source>
</evidence>
<proteinExistence type="predicted"/>
<organism evidence="1">
    <name type="scientific">Candidatus Kentrum sp. UNK</name>
    <dbReference type="NCBI Taxonomy" id="2126344"/>
    <lineage>
        <taxon>Bacteria</taxon>
        <taxon>Pseudomonadati</taxon>
        <taxon>Pseudomonadota</taxon>
        <taxon>Gammaproteobacteria</taxon>
        <taxon>Candidatus Kentrum</taxon>
    </lineage>
</organism>
<sequence>MIVGGGTDLWVQKSDALSHADLIYLSRRKALQGIRIEGERYLIGATTTFEEIQDSPTVEPIKKVASSRKFVVRYLM</sequence>